<comment type="caution">
    <text evidence="1">The sequence shown here is derived from an EMBL/GenBank/DDBJ whole genome shotgun (WGS) entry which is preliminary data.</text>
</comment>
<accession>A0ACC1NFS4</accession>
<dbReference type="Proteomes" id="UP001143856">
    <property type="component" value="Unassembled WGS sequence"/>
</dbReference>
<gene>
    <name evidence="1" type="ORF">NUW58_g7877</name>
</gene>
<organism evidence="1 2">
    <name type="scientific">Xylaria curta</name>
    <dbReference type="NCBI Taxonomy" id="42375"/>
    <lineage>
        <taxon>Eukaryota</taxon>
        <taxon>Fungi</taxon>
        <taxon>Dikarya</taxon>
        <taxon>Ascomycota</taxon>
        <taxon>Pezizomycotina</taxon>
        <taxon>Sordariomycetes</taxon>
        <taxon>Xylariomycetidae</taxon>
        <taxon>Xylariales</taxon>
        <taxon>Xylariaceae</taxon>
        <taxon>Xylaria</taxon>
    </lineage>
</organism>
<keyword evidence="2" id="KW-1185">Reference proteome</keyword>
<reference evidence="1" key="1">
    <citation type="submission" date="2022-10" db="EMBL/GenBank/DDBJ databases">
        <title>Genome Sequence of Xylaria curta.</title>
        <authorList>
            <person name="Buettner E."/>
        </authorList>
    </citation>
    <scope>NUCLEOTIDE SEQUENCE</scope>
    <source>
        <strain evidence="1">Babe10</strain>
    </source>
</reference>
<dbReference type="EMBL" id="JAPDGR010002182">
    <property type="protein sequence ID" value="KAJ2977223.1"/>
    <property type="molecule type" value="Genomic_DNA"/>
</dbReference>
<proteinExistence type="predicted"/>
<sequence>MSYQIPAANLPKITALRRELDYGDTGSHRYSAFVDDVRVFRKKFVTKNGVSGTSLHNWKSQEHQSGLSEMTAAYLDTNGNGLLFWPDDPSAENANKFQYSRDNAKIKKLMKQLFFRLNEQQYRNEKYKHKEKRESSPSLPNQKRNRTETPPYTGIGEDPLAIDLSSFDFCKSTPCLSENDAHLVTRAGHSGFKREFSSVDYDDDNDDDIDDDDDDDYIPLIHRLADTKTQQIEQIPTEPTQSNKPNQPKHHSAASASHTGKRVKFTNSSAEPDIIRKSPVPCIATKVEHATTSDHNLYTDQGSHTVTSNATEVPQAQSPAAAQECNQSQDQESYTAKPKIVFIYRLVLSRNPVPSYRKWRPARKLEETTFGQFIDEVTDEKDAKGLFFTVEGPGLKTAEEIRRGDELEFDSLRRLIKRTIKGQLGNRGPSSPPLVYEIEVELVRNSTVVSHVEIDEEEDFMI</sequence>
<evidence type="ECO:0000313" key="1">
    <source>
        <dbReference type="EMBL" id="KAJ2977223.1"/>
    </source>
</evidence>
<name>A0ACC1NFS4_9PEZI</name>
<evidence type="ECO:0000313" key="2">
    <source>
        <dbReference type="Proteomes" id="UP001143856"/>
    </source>
</evidence>
<protein>
    <submittedName>
        <fullName evidence="1">Uncharacterized protein</fullName>
    </submittedName>
</protein>